<comment type="caution">
    <text evidence="2">The sequence shown here is derived from an EMBL/GenBank/DDBJ whole genome shotgun (WGS) entry which is preliminary data.</text>
</comment>
<keyword evidence="1" id="KW-1133">Transmembrane helix</keyword>
<dbReference type="Pfam" id="PF26064">
    <property type="entry name" value="DUF8023"/>
    <property type="match status" value="1"/>
</dbReference>
<feature type="transmembrane region" description="Helical" evidence="1">
    <location>
        <begin position="82"/>
        <end position="98"/>
    </location>
</feature>
<feature type="transmembrane region" description="Helical" evidence="1">
    <location>
        <begin position="12"/>
        <end position="32"/>
    </location>
</feature>
<evidence type="ECO:0000313" key="2">
    <source>
        <dbReference type="EMBL" id="OYR59844.1"/>
    </source>
</evidence>
<dbReference type="InterPro" id="IPR058336">
    <property type="entry name" value="VP3-like_halobact-type"/>
</dbReference>
<keyword evidence="1" id="KW-0472">Membrane</keyword>
<gene>
    <name evidence="2" type="ORF">DJ83_11160</name>
</gene>
<feature type="transmembrane region" description="Helical" evidence="1">
    <location>
        <begin position="52"/>
        <end position="70"/>
    </location>
</feature>
<dbReference type="RefSeq" id="WP_094580160.1">
    <property type="nucleotide sequence ID" value="NZ_NHOW01000129.1"/>
</dbReference>
<evidence type="ECO:0000313" key="3">
    <source>
        <dbReference type="Proteomes" id="UP000216409"/>
    </source>
</evidence>
<protein>
    <submittedName>
        <fullName evidence="2">Uncharacterized protein</fullName>
    </submittedName>
</protein>
<feature type="transmembrane region" description="Helical" evidence="1">
    <location>
        <begin position="110"/>
        <end position="128"/>
    </location>
</feature>
<dbReference type="Proteomes" id="UP000216409">
    <property type="component" value="Unassembled WGS sequence"/>
</dbReference>
<sequence>MARNQIDTPDLAALVALPIFAGMVLGVWSLELSVFGGFDFAKALVTVGGADITLPFIGVIGSIGALVAQGQISQGNFSDEEWYIIAGSMLVVPLYVFVPAVQELVGAADVIPLVLWLAISGASVFISYKG</sequence>
<proteinExistence type="predicted"/>
<reference evidence="2 3" key="1">
    <citation type="journal article" date="2014" name="Front. Microbiol.">
        <title>Population and genomic analysis of the genus Halorubrum.</title>
        <authorList>
            <person name="Fullmer M.S."/>
            <person name="Soucy S.M."/>
            <person name="Swithers K.S."/>
            <person name="Makkay A.M."/>
            <person name="Wheeler R."/>
            <person name="Ventosa A."/>
            <person name="Gogarten J.P."/>
            <person name="Papke R.T."/>
        </authorList>
    </citation>
    <scope>NUCLEOTIDE SEQUENCE [LARGE SCALE GENOMIC DNA]</scope>
    <source>
        <strain evidence="2 3">LD3</strain>
    </source>
</reference>
<dbReference type="EMBL" id="NHOW01000129">
    <property type="protein sequence ID" value="OYR59844.1"/>
    <property type="molecule type" value="Genomic_DNA"/>
</dbReference>
<evidence type="ECO:0000256" key="1">
    <source>
        <dbReference type="SAM" id="Phobius"/>
    </source>
</evidence>
<organism evidence="2 3">
    <name type="scientific">Halorubrum ezzemoulense</name>
    <name type="common">Halorubrum chaoviator</name>
    <dbReference type="NCBI Taxonomy" id="337243"/>
    <lineage>
        <taxon>Archaea</taxon>
        <taxon>Methanobacteriati</taxon>
        <taxon>Methanobacteriota</taxon>
        <taxon>Stenosarchaea group</taxon>
        <taxon>Halobacteria</taxon>
        <taxon>Halobacteriales</taxon>
        <taxon>Haloferacaceae</taxon>
        <taxon>Halorubrum</taxon>
    </lineage>
</organism>
<name>A0A256ITG9_HALEZ</name>
<keyword evidence="1" id="KW-0812">Transmembrane</keyword>
<dbReference type="AlphaFoldDB" id="A0A256ITG9"/>
<accession>A0A256ITG9</accession>